<dbReference type="InterPro" id="IPR018490">
    <property type="entry name" value="cNMP-bd_dom_sf"/>
</dbReference>
<sequence>MSDKKVDEMIVDLNKYKLEDYWIRMEEISENEVINQYQFLYEFVFVKEGVLHVENKNHQILNFFSDGDVINQQVFGVTASKKLSFICDEKTSLVYINREYFLNFATNNPAYMKWFLDATERNNKNLYNEIIKYDYPTKERIVHALQYLCKKLRMEKTEGFQRIPFYMDNEKIANYVGVSCKEFTKILPILISKQLLEKRNEGLYVKNVD</sequence>
<dbReference type="RefSeq" id="WP_185395780.1">
    <property type="nucleotide sequence ID" value="NZ_JAASTU010000039.1"/>
</dbReference>
<protein>
    <submittedName>
        <fullName evidence="2">Crp/Fnr family transcriptional regulator</fullName>
    </submittedName>
</protein>
<reference evidence="2 3" key="1">
    <citation type="submission" date="2020-03" db="EMBL/GenBank/DDBJ databases">
        <title>Soil Listeria distribution.</title>
        <authorList>
            <person name="Liao J."/>
            <person name="Wiedmann M."/>
        </authorList>
    </citation>
    <scope>NUCLEOTIDE SEQUENCE [LARGE SCALE GENOMIC DNA]</scope>
    <source>
        <strain evidence="2 3">FSL L7-1515</strain>
    </source>
</reference>
<dbReference type="InterPro" id="IPR014710">
    <property type="entry name" value="RmlC-like_jellyroll"/>
</dbReference>
<name>A0ABR6SZZ9_9LIST</name>
<comment type="caution">
    <text evidence="2">The sequence shown here is derived from an EMBL/GenBank/DDBJ whole genome shotgun (WGS) entry which is preliminary data.</text>
</comment>
<keyword evidence="3" id="KW-1185">Reference proteome</keyword>
<evidence type="ECO:0000313" key="2">
    <source>
        <dbReference type="EMBL" id="MBC1511273.1"/>
    </source>
</evidence>
<dbReference type="InterPro" id="IPR036390">
    <property type="entry name" value="WH_DNA-bd_sf"/>
</dbReference>
<evidence type="ECO:0000313" key="3">
    <source>
        <dbReference type="Proteomes" id="UP000587800"/>
    </source>
</evidence>
<evidence type="ECO:0000256" key="1">
    <source>
        <dbReference type="ARBA" id="ARBA00023159"/>
    </source>
</evidence>
<proteinExistence type="predicted"/>
<organism evidence="2 3">
    <name type="scientific">Listeria immobilis</name>
    <dbReference type="NCBI Taxonomy" id="2713502"/>
    <lineage>
        <taxon>Bacteria</taxon>
        <taxon>Bacillati</taxon>
        <taxon>Bacillota</taxon>
        <taxon>Bacilli</taxon>
        <taxon>Bacillales</taxon>
        <taxon>Listeriaceae</taxon>
        <taxon>Listeria</taxon>
    </lineage>
</organism>
<gene>
    <name evidence="2" type="ORF">HCJ59_15455</name>
</gene>
<dbReference type="Proteomes" id="UP000587800">
    <property type="component" value="Unassembled WGS sequence"/>
</dbReference>
<keyword evidence="1" id="KW-0010">Activator</keyword>
<dbReference type="EMBL" id="JAASUB010000033">
    <property type="protein sequence ID" value="MBC1511273.1"/>
    <property type="molecule type" value="Genomic_DNA"/>
</dbReference>
<dbReference type="Gene3D" id="2.60.120.10">
    <property type="entry name" value="Jelly Rolls"/>
    <property type="match status" value="1"/>
</dbReference>
<dbReference type="SUPFAM" id="SSF51206">
    <property type="entry name" value="cAMP-binding domain-like"/>
    <property type="match status" value="1"/>
</dbReference>
<accession>A0ABR6SZZ9</accession>
<dbReference type="SUPFAM" id="SSF46785">
    <property type="entry name" value="Winged helix' DNA-binding domain"/>
    <property type="match status" value="1"/>
</dbReference>